<dbReference type="KEGG" id="des:DSOUD_3095"/>
<evidence type="ECO:0000313" key="1">
    <source>
        <dbReference type="EMBL" id="ALC17820.1"/>
    </source>
</evidence>
<proteinExistence type="predicted"/>
<dbReference type="PATRIC" id="fig|1603606.3.peg.3340"/>
<dbReference type="Proteomes" id="UP000057158">
    <property type="component" value="Chromosome"/>
</dbReference>
<sequence length="59" mass="7167">MEDLWRIGDMGYRLNNPADRAEYDKLRKRFREEEEALNVKNLLYGDSRLERELPKKEPV</sequence>
<dbReference type="STRING" id="1603606.DSOUD_3095"/>
<name>A0A0M4DKK5_9BACT</name>
<dbReference type="OrthoDB" id="5405997at2"/>
<organism evidence="1 2">
    <name type="scientific">Desulfuromonas soudanensis</name>
    <dbReference type="NCBI Taxonomy" id="1603606"/>
    <lineage>
        <taxon>Bacteria</taxon>
        <taxon>Pseudomonadati</taxon>
        <taxon>Thermodesulfobacteriota</taxon>
        <taxon>Desulfuromonadia</taxon>
        <taxon>Desulfuromonadales</taxon>
        <taxon>Desulfuromonadaceae</taxon>
        <taxon>Desulfuromonas</taxon>
    </lineage>
</organism>
<reference evidence="1 2" key="1">
    <citation type="submission" date="2015-07" db="EMBL/GenBank/DDBJ databases">
        <title>Isolation and Genomic Characterization of a Novel Halophilic Metal-Reducing Deltaproteobacterium from the Deep Subsurface.</title>
        <authorList>
            <person name="Badalamenti J.P."/>
            <person name="Summers Z.M."/>
            <person name="Gralnick J.A."/>
            <person name="Bond D.R."/>
        </authorList>
    </citation>
    <scope>NUCLEOTIDE SEQUENCE [LARGE SCALE GENOMIC DNA]</scope>
    <source>
        <strain evidence="1 2">WTL</strain>
    </source>
</reference>
<protein>
    <submittedName>
        <fullName evidence="1">Uncharacterized protein</fullName>
    </submittedName>
</protein>
<dbReference type="RefSeq" id="WP_053551801.1">
    <property type="nucleotide sequence ID" value="NZ_CP010802.1"/>
</dbReference>
<gene>
    <name evidence="1" type="ORF">DSOUD_3095</name>
</gene>
<keyword evidence="2" id="KW-1185">Reference proteome</keyword>
<accession>A0A0M4DKK5</accession>
<dbReference type="AlphaFoldDB" id="A0A0M4DKK5"/>
<evidence type="ECO:0000313" key="2">
    <source>
        <dbReference type="Proteomes" id="UP000057158"/>
    </source>
</evidence>
<dbReference type="EMBL" id="CP010802">
    <property type="protein sequence ID" value="ALC17820.1"/>
    <property type="molecule type" value="Genomic_DNA"/>
</dbReference>